<keyword evidence="7" id="KW-1133">Transmembrane helix</keyword>
<keyword evidence="11" id="KW-1185">Reference proteome</keyword>
<keyword evidence="8" id="KW-0472">Membrane</keyword>
<accession>A0AAP2CFC2</accession>
<keyword evidence="5" id="KW-0547">Nucleotide-binding</keyword>
<keyword evidence="6 10" id="KW-0067">ATP-binding</keyword>
<evidence type="ECO:0000259" key="9">
    <source>
        <dbReference type="PROSITE" id="PS50893"/>
    </source>
</evidence>
<comment type="subcellular location">
    <subcellularLocation>
        <location evidence="1">Cell membrane</location>
        <topology evidence="1">Multi-pass membrane protein</topology>
    </subcellularLocation>
</comment>
<name>A0AAP2CFC2_9BACT</name>
<dbReference type="GO" id="GO:0015421">
    <property type="term" value="F:ABC-type oligopeptide transporter activity"/>
    <property type="evidence" value="ECO:0007669"/>
    <property type="project" value="TreeGrafter"/>
</dbReference>
<feature type="domain" description="ABC transporter" evidence="9">
    <location>
        <begin position="19"/>
        <end position="258"/>
    </location>
</feature>
<dbReference type="InterPro" id="IPR003439">
    <property type="entry name" value="ABC_transporter-like_ATP-bd"/>
</dbReference>
<evidence type="ECO:0000256" key="6">
    <source>
        <dbReference type="ARBA" id="ARBA00022840"/>
    </source>
</evidence>
<dbReference type="GO" id="GO:0016887">
    <property type="term" value="F:ATP hydrolysis activity"/>
    <property type="evidence" value="ECO:0007669"/>
    <property type="project" value="InterPro"/>
</dbReference>
<dbReference type="EMBL" id="JAHCMY010000001">
    <property type="protein sequence ID" value="MBS9522404.1"/>
    <property type="molecule type" value="Genomic_DNA"/>
</dbReference>
<dbReference type="InterPro" id="IPR003593">
    <property type="entry name" value="AAA+_ATPase"/>
</dbReference>
<sequence length="262" mass="29553">MKDEKNPEMFPAKINNYSIRFKDVDFRYVGSQENVIKNLNMEIPAGKVSAIVGSSGSGKSTILKLILKYYEISSGACLITDGENEYNLNEISTSSWRDHCGVVSQSGYIFNDSILSNIILCKDSFNERQFKLATHISNLDEFVSKLPMGYLSPIGNEGLALSGGQILRILIARAIYKNPSILIFDEATSSLDTINESIIVSRLREFYLKRTVIIIAHRLSTVKNSDNIFVLDNGKIVEYGNHEKLLTYNRYYQELVNRQLNA</sequence>
<dbReference type="PANTHER" id="PTHR43394:SF1">
    <property type="entry name" value="ATP-BINDING CASSETTE SUB-FAMILY B MEMBER 10, MITOCHONDRIAL"/>
    <property type="match status" value="1"/>
</dbReference>
<evidence type="ECO:0000313" key="11">
    <source>
        <dbReference type="Proteomes" id="UP001319104"/>
    </source>
</evidence>
<evidence type="ECO:0000256" key="8">
    <source>
        <dbReference type="ARBA" id="ARBA00023136"/>
    </source>
</evidence>
<keyword evidence="3" id="KW-1003">Cell membrane</keyword>
<proteinExistence type="predicted"/>
<dbReference type="Gene3D" id="3.40.50.300">
    <property type="entry name" value="P-loop containing nucleotide triphosphate hydrolases"/>
    <property type="match status" value="1"/>
</dbReference>
<evidence type="ECO:0000256" key="3">
    <source>
        <dbReference type="ARBA" id="ARBA00022475"/>
    </source>
</evidence>
<keyword evidence="4" id="KW-0812">Transmembrane</keyword>
<evidence type="ECO:0000256" key="4">
    <source>
        <dbReference type="ARBA" id="ARBA00022692"/>
    </source>
</evidence>
<dbReference type="SUPFAM" id="SSF52540">
    <property type="entry name" value="P-loop containing nucleoside triphosphate hydrolases"/>
    <property type="match status" value="1"/>
</dbReference>
<evidence type="ECO:0000256" key="1">
    <source>
        <dbReference type="ARBA" id="ARBA00004651"/>
    </source>
</evidence>
<evidence type="ECO:0000256" key="2">
    <source>
        <dbReference type="ARBA" id="ARBA00022448"/>
    </source>
</evidence>
<dbReference type="GO" id="GO:0090374">
    <property type="term" value="P:oligopeptide export from mitochondrion"/>
    <property type="evidence" value="ECO:0007669"/>
    <property type="project" value="TreeGrafter"/>
</dbReference>
<dbReference type="PANTHER" id="PTHR43394">
    <property type="entry name" value="ATP-DEPENDENT PERMEASE MDL1, MITOCHONDRIAL"/>
    <property type="match status" value="1"/>
</dbReference>
<reference evidence="10 11" key="1">
    <citation type="submission" date="2021-05" db="EMBL/GenBank/DDBJ databases">
        <authorList>
            <person name="Zhang Z.D."/>
            <person name="Osman G."/>
        </authorList>
    </citation>
    <scope>NUCLEOTIDE SEQUENCE [LARGE SCALE GENOMIC DNA]</scope>
    <source>
        <strain evidence="10 11">KCTC 32217</strain>
    </source>
</reference>
<evidence type="ECO:0000313" key="10">
    <source>
        <dbReference type="EMBL" id="MBS9522404.1"/>
    </source>
</evidence>
<evidence type="ECO:0000256" key="7">
    <source>
        <dbReference type="ARBA" id="ARBA00022989"/>
    </source>
</evidence>
<dbReference type="InterPro" id="IPR027417">
    <property type="entry name" value="P-loop_NTPase"/>
</dbReference>
<dbReference type="RefSeq" id="WP_213943308.1">
    <property type="nucleotide sequence ID" value="NZ_JAHCMY010000001.1"/>
</dbReference>
<gene>
    <name evidence="10" type="ORF">KI659_00095</name>
</gene>
<comment type="caution">
    <text evidence="10">The sequence shown here is derived from an EMBL/GenBank/DDBJ whole genome shotgun (WGS) entry which is preliminary data.</text>
</comment>
<dbReference type="PROSITE" id="PS50893">
    <property type="entry name" value="ABC_TRANSPORTER_2"/>
    <property type="match status" value="1"/>
</dbReference>
<dbReference type="GO" id="GO:0005524">
    <property type="term" value="F:ATP binding"/>
    <property type="evidence" value="ECO:0007669"/>
    <property type="project" value="UniProtKB-KW"/>
</dbReference>
<dbReference type="GO" id="GO:0005886">
    <property type="term" value="C:plasma membrane"/>
    <property type="evidence" value="ECO:0007669"/>
    <property type="project" value="UniProtKB-SubCell"/>
</dbReference>
<organism evidence="10 11">
    <name type="scientific">Litoribacter ruber</name>
    <dbReference type="NCBI Taxonomy" id="702568"/>
    <lineage>
        <taxon>Bacteria</taxon>
        <taxon>Pseudomonadati</taxon>
        <taxon>Bacteroidota</taxon>
        <taxon>Cytophagia</taxon>
        <taxon>Cytophagales</taxon>
        <taxon>Cyclobacteriaceae</taxon>
        <taxon>Litoribacter</taxon>
    </lineage>
</organism>
<keyword evidence="2" id="KW-0813">Transport</keyword>
<dbReference type="AlphaFoldDB" id="A0AAP2CFC2"/>
<dbReference type="SMART" id="SM00382">
    <property type="entry name" value="AAA"/>
    <property type="match status" value="1"/>
</dbReference>
<evidence type="ECO:0000256" key="5">
    <source>
        <dbReference type="ARBA" id="ARBA00022741"/>
    </source>
</evidence>
<dbReference type="InterPro" id="IPR039421">
    <property type="entry name" value="Type_1_exporter"/>
</dbReference>
<dbReference type="Pfam" id="PF00005">
    <property type="entry name" value="ABC_tran"/>
    <property type="match status" value="1"/>
</dbReference>
<protein>
    <submittedName>
        <fullName evidence="10">ATP-binding cassette domain-containing protein</fullName>
    </submittedName>
</protein>
<dbReference type="Proteomes" id="UP001319104">
    <property type="component" value="Unassembled WGS sequence"/>
</dbReference>
<dbReference type="FunFam" id="3.40.50.300:FF:000221">
    <property type="entry name" value="Multidrug ABC transporter ATP-binding protein"/>
    <property type="match status" value="1"/>
</dbReference>